<keyword evidence="9" id="KW-1185">Reference proteome</keyword>
<dbReference type="Pfam" id="PF01053">
    <property type="entry name" value="Cys_Met_Meta_PP"/>
    <property type="match status" value="1"/>
</dbReference>
<reference evidence="10" key="1">
    <citation type="submission" date="2022-11" db="UniProtKB">
        <authorList>
            <consortium name="WormBaseParasite"/>
        </authorList>
    </citation>
    <scope>IDENTIFICATION</scope>
</reference>
<dbReference type="GO" id="GO:0019346">
    <property type="term" value="P:transsulfuration"/>
    <property type="evidence" value="ECO:0007669"/>
    <property type="project" value="InterPro"/>
</dbReference>
<comment type="pathway">
    <text evidence="2">Amino-acid biosynthesis; L-cysteine biosynthesis; L-cysteine from L-homocysteine and L-serine: step 2/2.</text>
</comment>
<evidence type="ECO:0000256" key="6">
    <source>
        <dbReference type="ARBA" id="ARBA00023192"/>
    </source>
</evidence>
<evidence type="ECO:0000256" key="3">
    <source>
        <dbReference type="ARBA" id="ARBA00009077"/>
    </source>
</evidence>
<dbReference type="InterPro" id="IPR015421">
    <property type="entry name" value="PyrdxlP-dep_Trfase_major"/>
</dbReference>
<dbReference type="AlphaFoldDB" id="A0A914CDB4"/>
<dbReference type="PANTHER" id="PTHR11808">
    <property type="entry name" value="TRANS-SULFURATION ENZYME FAMILY MEMBER"/>
    <property type="match status" value="1"/>
</dbReference>
<protein>
    <recommendedName>
        <fullName evidence="4">cystathionine gamma-lyase</fullName>
        <ecNumber evidence="4">4.4.1.1</ecNumber>
    </recommendedName>
    <alternativeName>
        <fullName evidence="7">Gamma-cystathionase</fullName>
    </alternativeName>
</protein>
<dbReference type="SUPFAM" id="SSF53383">
    <property type="entry name" value="PLP-dependent transferases"/>
    <property type="match status" value="1"/>
</dbReference>
<dbReference type="InterPro" id="IPR000277">
    <property type="entry name" value="Cys/Met-Metab_PyrdxlP-dep_enz"/>
</dbReference>
<keyword evidence="5 8" id="KW-0663">Pyridoxal phosphate</keyword>
<dbReference type="GO" id="GO:0019343">
    <property type="term" value="P:cysteine biosynthetic process via cystathionine"/>
    <property type="evidence" value="ECO:0007669"/>
    <property type="project" value="TreeGrafter"/>
</dbReference>
<evidence type="ECO:0000313" key="9">
    <source>
        <dbReference type="Proteomes" id="UP000887540"/>
    </source>
</evidence>
<dbReference type="InterPro" id="IPR015424">
    <property type="entry name" value="PyrdxlP-dep_Trfase"/>
</dbReference>
<comment type="similarity">
    <text evidence="3 8">Belongs to the trans-sulfuration enzymes family.</text>
</comment>
<dbReference type="WBParaSite" id="ACRNAN_Path_881.g3382.t1">
    <property type="protein sequence ID" value="ACRNAN_Path_881.g3382.t1"/>
    <property type="gene ID" value="ACRNAN_Path_881.g3382"/>
</dbReference>
<dbReference type="GO" id="GO:0030170">
    <property type="term" value="F:pyridoxal phosphate binding"/>
    <property type="evidence" value="ECO:0007669"/>
    <property type="project" value="InterPro"/>
</dbReference>
<organism evidence="9 10">
    <name type="scientific">Acrobeloides nanus</name>
    <dbReference type="NCBI Taxonomy" id="290746"/>
    <lineage>
        <taxon>Eukaryota</taxon>
        <taxon>Metazoa</taxon>
        <taxon>Ecdysozoa</taxon>
        <taxon>Nematoda</taxon>
        <taxon>Chromadorea</taxon>
        <taxon>Rhabditida</taxon>
        <taxon>Tylenchina</taxon>
        <taxon>Cephalobomorpha</taxon>
        <taxon>Cephaloboidea</taxon>
        <taxon>Cephalobidae</taxon>
        <taxon>Acrobeloides</taxon>
    </lineage>
</organism>
<name>A0A914CDB4_9BILA</name>
<evidence type="ECO:0000256" key="1">
    <source>
        <dbReference type="ARBA" id="ARBA00001933"/>
    </source>
</evidence>
<evidence type="ECO:0000256" key="2">
    <source>
        <dbReference type="ARBA" id="ARBA00005038"/>
    </source>
</evidence>
<evidence type="ECO:0000256" key="8">
    <source>
        <dbReference type="RuleBase" id="RU362118"/>
    </source>
</evidence>
<accession>A0A914CDB4</accession>
<evidence type="ECO:0000256" key="5">
    <source>
        <dbReference type="ARBA" id="ARBA00022898"/>
    </source>
</evidence>
<evidence type="ECO:0000256" key="4">
    <source>
        <dbReference type="ARBA" id="ARBA00012085"/>
    </source>
</evidence>
<evidence type="ECO:0000313" key="10">
    <source>
        <dbReference type="WBParaSite" id="ACRNAN_Path_881.g3382.t1"/>
    </source>
</evidence>
<dbReference type="Gene3D" id="3.40.640.10">
    <property type="entry name" value="Type I PLP-dependent aspartate aminotransferase-like (Major domain)"/>
    <property type="match status" value="1"/>
</dbReference>
<dbReference type="GO" id="GO:0005737">
    <property type="term" value="C:cytoplasm"/>
    <property type="evidence" value="ECO:0007669"/>
    <property type="project" value="TreeGrafter"/>
</dbReference>
<evidence type="ECO:0000256" key="7">
    <source>
        <dbReference type="ARBA" id="ARBA00029853"/>
    </source>
</evidence>
<sequence>MSSDQLDHFGTLSIHAGQSTEKWDSNQIILPISLSTTFKLSPYESKKDYYYYSESGNPTRTALEENLAALENAKYCRVFPTGMSAIFAITTLVKTGEHILTDVDIYSDTISLINKILQPTYGIEITYVDFTDIDAIKKELKLNTKMVFIETPTNPTMKIFDIDEINKAVKNFNKDILVV</sequence>
<dbReference type="GO" id="GO:0004123">
    <property type="term" value="F:cystathionine gamma-lyase activity"/>
    <property type="evidence" value="ECO:0007669"/>
    <property type="project" value="TreeGrafter"/>
</dbReference>
<proteinExistence type="inferred from homology"/>
<dbReference type="EC" id="4.4.1.1" evidence="4"/>
<keyword evidence="6" id="KW-0198">Cysteine biosynthesis</keyword>
<keyword evidence="6" id="KW-0028">Amino-acid biosynthesis</keyword>
<dbReference type="Proteomes" id="UP000887540">
    <property type="component" value="Unplaced"/>
</dbReference>
<dbReference type="PANTHER" id="PTHR11808:SF15">
    <property type="entry name" value="CYSTATHIONINE GAMMA-LYASE"/>
    <property type="match status" value="1"/>
</dbReference>
<comment type="cofactor">
    <cofactor evidence="1 8">
        <name>pyridoxal 5'-phosphate</name>
        <dbReference type="ChEBI" id="CHEBI:597326"/>
    </cofactor>
</comment>